<feature type="binding site" evidence="15">
    <location>
        <position position="551"/>
    </location>
    <ligand>
        <name>Ca(2+)</name>
        <dbReference type="ChEBI" id="CHEBI:29108"/>
    </ligand>
</feature>
<keyword evidence="11 15" id="KW-0106">Calcium</keyword>
<dbReference type="SMART" id="SM00944">
    <property type="entry name" value="Pro-kuma_activ"/>
    <property type="match status" value="1"/>
</dbReference>
<dbReference type="GO" id="GO:0004252">
    <property type="term" value="F:serine-type endopeptidase activity"/>
    <property type="evidence" value="ECO:0007669"/>
    <property type="project" value="UniProtKB-UniRule"/>
</dbReference>
<evidence type="ECO:0000256" key="11">
    <source>
        <dbReference type="ARBA" id="ARBA00022837"/>
    </source>
</evidence>
<evidence type="ECO:0000256" key="14">
    <source>
        <dbReference type="ARBA" id="ARBA00023180"/>
    </source>
</evidence>
<dbReference type="PANTHER" id="PTHR14218">
    <property type="entry name" value="PROTEASE S8 TRIPEPTIDYL PEPTIDASE I CLN2"/>
    <property type="match status" value="1"/>
</dbReference>
<feature type="domain" description="Peptidase S53" evidence="17">
    <location>
        <begin position="215"/>
        <end position="592"/>
    </location>
</feature>
<dbReference type="PANTHER" id="PTHR14218:SF15">
    <property type="entry name" value="TRIPEPTIDYL-PEPTIDASE 1"/>
    <property type="match status" value="1"/>
</dbReference>
<dbReference type="PROSITE" id="PS00138">
    <property type="entry name" value="SUBTILASE_SER"/>
    <property type="match status" value="1"/>
</dbReference>
<organism evidence="18 19">
    <name type="scientific">Leucocoprinus birnbaumii</name>
    <dbReference type="NCBI Taxonomy" id="56174"/>
    <lineage>
        <taxon>Eukaryota</taxon>
        <taxon>Fungi</taxon>
        <taxon>Dikarya</taxon>
        <taxon>Basidiomycota</taxon>
        <taxon>Agaricomycotina</taxon>
        <taxon>Agaricomycetes</taxon>
        <taxon>Agaricomycetidae</taxon>
        <taxon>Agaricales</taxon>
        <taxon>Agaricineae</taxon>
        <taxon>Agaricaceae</taxon>
        <taxon>Leucocoprinus</taxon>
    </lineage>
</organism>
<dbReference type="Gene3D" id="3.40.50.200">
    <property type="entry name" value="Peptidase S8/S53 domain"/>
    <property type="match status" value="1"/>
</dbReference>
<dbReference type="GO" id="GO:0008240">
    <property type="term" value="F:tripeptidyl-peptidase activity"/>
    <property type="evidence" value="ECO:0007669"/>
    <property type="project" value="UniProtKB-EC"/>
</dbReference>
<dbReference type="SUPFAM" id="SSF52743">
    <property type="entry name" value="Subtilisin-like"/>
    <property type="match status" value="1"/>
</dbReference>
<feature type="chain" id="PRO_5041904822" description="tripeptidyl-peptidase II" evidence="16">
    <location>
        <begin position="20"/>
        <end position="592"/>
    </location>
</feature>
<evidence type="ECO:0000256" key="3">
    <source>
        <dbReference type="ARBA" id="ARBA00004239"/>
    </source>
</evidence>
<evidence type="ECO:0000256" key="12">
    <source>
        <dbReference type="ARBA" id="ARBA00023026"/>
    </source>
</evidence>
<comment type="function">
    <text evidence="2">Secreted tripeptidyl-peptidase which degrades proteins at acidic pHs and is involved in virulence.</text>
</comment>
<comment type="caution">
    <text evidence="18">The sequence shown here is derived from an EMBL/GenBank/DDBJ whole genome shotgun (WGS) entry which is preliminary data.</text>
</comment>
<evidence type="ECO:0000256" key="9">
    <source>
        <dbReference type="ARBA" id="ARBA00022801"/>
    </source>
</evidence>
<name>A0AAD5W3E9_9AGAR</name>
<feature type="binding site" evidence="15">
    <location>
        <position position="552"/>
    </location>
    <ligand>
        <name>Ca(2+)</name>
        <dbReference type="ChEBI" id="CHEBI:29108"/>
    </ligand>
</feature>
<comment type="subcellular location">
    <subcellularLocation>
        <location evidence="3">Secreted</location>
        <location evidence="3">Extracellular space</location>
    </subcellularLocation>
</comment>
<proteinExistence type="predicted"/>
<keyword evidence="5" id="KW-0964">Secreted</keyword>
<dbReference type="EMBL" id="JANIEX010000149">
    <property type="protein sequence ID" value="KAJ3572259.1"/>
    <property type="molecule type" value="Genomic_DNA"/>
</dbReference>
<feature type="active site" description="Charge relay system" evidence="15">
    <location>
        <position position="509"/>
    </location>
</feature>
<sequence length="592" mass="65290">MKLFAHCLLALALASGTFALPHPEVSWNYRLKESINIPNGWSKVAPAPAGHIIHLRIGLPQSNFAELERHLYEVSDPSHPRYGQHLSQDEVDALIAPKKESLQLVDEWLASFGLGEEHCTRNSAKDWLTIKVPISVAEKMLNTKYHIWNYDGTDDHLIRTTEYHLPEHLGRHIDLIQPTTLFARWNKMKATSFFEDAAAELFGLEDQVQPSCNQTITVNCLKELYNFKGYHSSENRNNAIGISSYLEEYINNNDLQAFYKEQVPAAVGSKYQLISVNGGKNDQNISKAGSEANLDAQFAFGLTYPTRRVAWTTAGQPPFKPDQHTTTNTNEPYLTWMDGILNATELPQTISTSYGEEEQTIPFSYASRVCQGIAQLGARGVSMMFSSGDYGVGDGNANASMNTCITNDGTNRTRFMPTFPASCPYSTAVGGTVNIPEVAVDFSGGGFSDYFPRPDYQNNIVQKYLDSLPEGTYKGLYNTTGRGFPDVAAMARRYRIWLSGRPSSIAGTSASAPTFSAVIALLNDYRVSRGKKSLGFLNPWLYTQGFAGFNDITVGNNPGCGTPGFNATKGWDPVTGFGTPDFEKLKALLPPN</sequence>
<evidence type="ECO:0000256" key="8">
    <source>
        <dbReference type="ARBA" id="ARBA00022729"/>
    </source>
</evidence>
<dbReference type="Pfam" id="PF09286">
    <property type="entry name" value="Pro-kuma_activ"/>
    <property type="match status" value="1"/>
</dbReference>
<dbReference type="EC" id="3.4.14.10" evidence="4"/>
<evidence type="ECO:0000256" key="4">
    <source>
        <dbReference type="ARBA" id="ARBA00012462"/>
    </source>
</evidence>
<evidence type="ECO:0000256" key="6">
    <source>
        <dbReference type="ARBA" id="ARBA00022670"/>
    </source>
</evidence>
<evidence type="ECO:0000256" key="13">
    <source>
        <dbReference type="ARBA" id="ARBA00023145"/>
    </source>
</evidence>
<evidence type="ECO:0000256" key="16">
    <source>
        <dbReference type="SAM" id="SignalP"/>
    </source>
</evidence>
<evidence type="ECO:0000256" key="10">
    <source>
        <dbReference type="ARBA" id="ARBA00022825"/>
    </source>
</evidence>
<accession>A0AAD5W3E9</accession>
<keyword evidence="14" id="KW-0325">Glycoprotein</keyword>
<protein>
    <recommendedName>
        <fullName evidence="4">tripeptidyl-peptidase II</fullName>
        <ecNumber evidence="4">3.4.14.10</ecNumber>
    </recommendedName>
</protein>
<dbReference type="InterPro" id="IPR036852">
    <property type="entry name" value="Peptidase_S8/S53_dom_sf"/>
</dbReference>
<evidence type="ECO:0000256" key="5">
    <source>
        <dbReference type="ARBA" id="ARBA00022525"/>
    </source>
</evidence>
<dbReference type="GO" id="GO:0006508">
    <property type="term" value="P:proteolysis"/>
    <property type="evidence" value="ECO:0007669"/>
    <property type="project" value="UniProtKB-KW"/>
</dbReference>
<keyword evidence="7 15" id="KW-0479">Metal-binding</keyword>
<evidence type="ECO:0000256" key="1">
    <source>
        <dbReference type="ARBA" id="ARBA00001910"/>
    </source>
</evidence>
<evidence type="ECO:0000256" key="2">
    <source>
        <dbReference type="ARBA" id="ARBA00002451"/>
    </source>
</evidence>
<evidence type="ECO:0000256" key="15">
    <source>
        <dbReference type="PROSITE-ProRule" id="PRU01032"/>
    </source>
</evidence>
<dbReference type="InterPro" id="IPR030400">
    <property type="entry name" value="Sedolisin_dom"/>
</dbReference>
<feature type="active site" description="Charge relay system" evidence="15">
    <location>
        <position position="295"/>
    </location>
</feature>
<keyword evidence="19" id="KW-1185">Reference proteome</keyword>
<reference evidence="18" key="1">
    <citation type="submission" date="2022-07" db="EMBL/GenBank/DDBJ databases">
        <title>Genome Sequence of Leucocoprinus birnbaumii.</title>
        <authorList>
            <person name="Buettner E."/>
        </authorList>
    </citation>
    <scope>NUCLEOTIDE SEQUENCE</scope>
    <source>
        <strain evidence="18">VT141</strain>
    </source>
</reference>
<dbReference type="Proteomes" id="UP001213000">
    <property type="component" value="Unassembled WGS sequence"/>
</dbReference>
<dbReference type="InterPro" id="IPR050819">
    <property type="entry name" value="Tripeptidyl-peptidase_I"/>
</dbReference>
<evidence type="ECO:0000256" key="7">
    <source>
        <dbReference type="ARBA" id="ARBA00022723"/>
    </source>
</evidence>
<feature type="binding site" evidence="15">
    <location>
        <position position="570"/>
    </location>
    <ligand>
        <name>Ca(2+)</name>
        <dbReference type="ChEBI" id="CHEBI:29108"/>
    </ligand>
</feature>
<dbReference type="GO" id="GO:0046872">
    <property type="term" value="F:metal ion binding"/>
    <property type="evidence" value="ECO:0007669"/>
    <property type="project" value="UniProtKB-UniRule"/>
</dbReference>
<evidence type="ECO:0000313" key="18">
    <source>
        <dbReference type="EMBL" id="KAJ3572259.1"/>
    </source>
</evidence>
<dbReference type="SUPFAM" id="SSF54897">
    <property type="entry name" value="Protease propeptides/inhibitors"/>
    <property type="match status" value="1"/>
</dbReference>
<dbReference type="InterPro" id="IPR015366">
    <property type="entry name" value="S53_propep"/>
</dbReference>
<gene>
    <name evidence="18" type="ORF">NP233_g3201</name>
</gene>
<dbReference type="CDD" id="cd04056">
    <property type="entry name" value="Peptidases_S53"/>
    <property type="match status" value="1"/>
</dbReference>
<feature type="binding site" evidence="15">
    <location>
        <position position="572"/>
    </location>
    <ligand>
        <name>Ca(2+)</name>
        <dbReference type="ChEBI" id="CHEBI:29108"/>
    </ligand>
</feature>
<keyword evidence="10 15" id="KW-0720">Serine protease</keyword>
<comment type="cofactor">
    <cofactor evidence="15">
        <name>Ca(2+)</name>
        <dbReference type="ChEBI" id="CHEBI:29108"/>
    </cofactor>
    <text evidence="15">Binds 1 Ca(2+) ion per subunit.</text>
</comment>
<keyword evidence="12" id="KW-0843">Virulence</keyword>
<keyword evidence="6 15" id="KW-0645">Protease</keyword>
<dbReference type="FunFam" id="3.40.50.200:FF:000015">
    <property type="entry name" value="Tripeptidyl peptidase A"/>
    <property type="match status" value="1"/>
</dbReference>
<dbReference type="GO" id="GO:0005576">
    <property type="term" value="C:extracellular region"/>
    <property type="evidence" value="ECO:0007669"/>
    <property type="project" value="UniProtKB-SubCell"/>
</dbReference>
<dbReference type="CDD" id="cd11377">
    <property type="entry name" value="Pro-peptidase_S53"/>
    <property type="match status" value="1"/>
</dbReference>
<evidence type="ECO:0000313" key="19">
    <source>
        <dbReference type="Proteomes" id="UP001213000"/>
    </source>
</evidence>
<feature type="active site" description="Charge relay system" evidence="15">
    <location>
        <position position="291"/>
    </location>
</feature>
<keyword evidence="8 16" id="KW-0732">Signal</keyword>
<comment type="catalytic activity">
    <reaction evidence="1">
        <text>Release of an N-terminal tripeptide from a polypeptide.</text>
        <dbReference type="EC" id="3.4.14.10"/>
    </reaction>
</comment>
<dbReference type="PROSITE" id="PS51695">
    <property type="entry name" value="SEDOLISIN"/>
    <property type="match status" value="1"/>
</dbReference>
<dbReference type="AlphaFoldDB" id="A0AAD5W3E9"/>
<evidence type="ECO:0000259" key="17">
    <source>
        <dbReference type="PROSITE" id="PS51695"/>
    </source>
</evidence>
<keyword evidence="9 15" id="KW-0378">Hydrolase</keyword>
<keyword evidence="13" id="KW-0865">Zymogen</keyword>
<dbReference type="InterPro" id="IPR023828">
    <property type="entry name" value="Peptidase_S8_Ser-AS"/>
</dbReference>
<feature type="signal peptide" evidence="16">
    <location>
        <begin position="1"/>
        <end position="19"/>
    </location>
</feature>